<accession>A0A9X2BZW6</accession>
<dbReference type="Gene3D" id="3.40.50.1820">
    <property type="entry name" value="alpha/beta hydrolase"/>
    <property type="match status" value="1"/>
</dbReference>
<dbReference type="EMBL" id="JAJLJH010000003">
    <property type="protein sequence ID" value="MCK9686777.1"/>
    <property type="molecule type" value="Genomic_DNA"/>
</dbReference>
<dbReference type="SUPFAM" id="SSF53474">
    <property type="entry name" value="alpha/beta-Hydrolases"/>
    <property type="match status" value="1"/>
</dbReference>
<dbReference type="RefSeq" id="WP_275682817.1">
    <property type="nucleotide sequence ID" value="NZ_JAJLJH010000003.1"/>
</dbReference>
<dbReference type="Proteomes" id="UP001139353">
    <property type="component" value="Unassembled WGS sequence"/>
</dbReference>
<evidence type="ECO:0000259" key="2">
    <source>
        <dbReference type="Pfam" id="PF07819"/>
    </source>
</evidence>
<evidence type="ECO:0000256" key="1">
    <source>
        <dbReference type="SAM" id="MobiDB-lite"/>
    </source>
</evidence>
<dbReference type="PANTHER" id="PTHR37946:SF1">
    <property type="entry name" value="SLL1969 PROTEIN"/>
    <property type="match status" value="1"/>
</dbReference>
<dbReference type="Pfam" id="PF07819">
    <property type="entry name" value="PGAP1"/>
    <property type="match status" value="1"/>
</dbReference>
<dbReference type="InterPro" id="IPR029058">
    <property type="entry name" value="AB_hydrolase_fold"/>
</dbReference>
<organism evidence="3 4">
    <name type="scientific">Scleromatobacter humisilvae</name>
    <dbReference type="NCBI Taxonomy" id="2897159"/>
    <lineage>
        <taxon>Bacteria</taxon>
        <taxon>Pseudomonadati</taxon>
        <taxon>Pseudomonadota</taxon>
        <taxon>Betaproteobacteria</taxon>
        <taxon>Burkholderiales</taxon>
        <taxon>Sphaerotilaceae</taxon>
        <taxon>Scleromatobacter</taxon>
    </lineage>
</organism>
<comment type="caution">
    <text evidence="3">The sequence shown here is derived from an EMBL/GenBank/DDBJ whole genome shotgun (WGS) entry which is preliminary data.</text>
</comment>
<sequence>MPRSTSAPRPPDDQDDGPSAAEAASHARALRGAAKLATEATTGLTDLVEAVHARIASMPGLPGPADGRTRGITGLVYKTVRGVTRAVGGSVDTLLGALTPVLGERTTLPSPEREAVLAALNGVLGDHLARTANPLAIRMAFRRGGRALALQRDALAEALPDAGEKLLVLIHGLCMNDLQWRRSNGHDHGEALAAALGFTPVYLHYDSGLHVSTNGRALANQLEQLLEQWPRPISRFAIVGHSMGGLVARSALHYGRGAKQHWPDRLDDLACLGTPHHGAPLERAGQGVDMLLSATPYAGPFGRLAKLRSAGITDLRHGNVVDEDWLGGDRFEGATDRRLAVPLPAGPRCFAIAGTWASEGDIKDKLLGDGLVPVASALGKHRLAKRTLKFLPGRQRVFEQTNHMQLLSSPEVFEQLRAWLAA</sequence>
<feature type="domain" description="GPI inositol-deacylase PGAP1-like alpha/beta" evidence="2">
    <location>
        <begin position="167"/>
        <end position="325"/>
    </location>
</feature>
<proteinExistence type="predicted"/>
<feature type="region of interest" description="Disordered" evidence="1">
    <location>
        <begin position="1"/>
        <end position="25"/>
    </location>
</feature>
<evidence type="ECO:0000313" key="4">
    <source>
        <dbReference type="Proteomes" id="UP001139353"/>
    </source>
</evidence>
<reference evidence="3" key="1">
    <citation type="submission" date="2021-11" db="EMBL/GenBank/DDBJ databases">
        <title>BS-T2-15 a new species belonging to the Comamonadaceae family isolated from the soil of a French oak forest.</title>
        <authorList>
            <person name="Mieszkin S."/>
            <person name="Alain K."/>
        </authorList>
    </citation>
    <scope>NUCLEOTIDE SEQUENCE</scope>
    <source>
        <strain evidence="3">BS-T2-15</strain>
    </source>
</reference>
<gene>
    <name evidence="3" type="ORF">LPC04_13775</name>
</gene>
<dbReference type="GO" id="GO:0016788">
    <property type="term" value="F:hydrolase activity, acting on ester bonds"/>
    <property type="evidence" value="ECO:0007669"/>
    <property type="project" value="InterPro"/>
</dbReference>
<dbReference type="PANTHER" id="PTHR37946">
    <property type="entry name" value="SLL1969 PROTEIN"/>
    <property type="match status" value="1"/>
</dbReference>
<dbReference type="InterPro" id="IPR012908">
    <property type="entry name" value="PGAP1-ab_dom-like"/>
</dbReference>
<keyword evidence="4" id="KW-1185">Reference proteome</keyword>
<dbReference type="AlphaFoldDB" id="A0A9X2BZW6"/>
<evidence type="ECO:0000313" key="3">
    <source>
        <dbReference type="EMBL" id="MCK9686777.1"/>
    </source>
</evidence>
<protein>
    <submittedName>
        <fullName evidence="3">GPI inositol-deacylase</fullName>
    </submittedName>
</protein>
<name>A0A9X2BZW6_9BURK</name>